<evidence type="ECO:0000256" key="1">
    <source>
        <dbReference type="ARBA" id="ARBA00007301"/>
    </source>
</evidence>
<comment type="caution">
    <text evidence="12">The sequence shown here is derived from an EMBL/GenBank/DDBJ whole genome shotgun (WGS) entry which is preliminary data.</text>
</comment>
<comment type="pathway">
    <text evidence="7">Cofactor metabolism; pyridoxal 5'-phosphate salvage; pyridoxal 5'-phosphate from pyridoxine 5'-phosphate: step 1/1.</text>
</comment>
<dbReference type="GO" id="GO:0008615">
    <property type="term" value="P:pyridoxine biosynthetic process"/>
    <property type="evidence" value="ECO:0007669"/>
    <property type="project" value="UniProtKB-UniRule"/>
</dbReference>
<comment type="similarity">
    <text evidence="1 7">Belongs to the pyridoxamine 5'-phosphate oxidase family.</text>
</comment>
<dbReference type="Pfam" id="PF10590">
    <property type="entry name" value="PNP_phzG_C"/>
    <property type="match status" value="1"/>
</dbReference>
<keyword evidence="3 7" id="KW-0285">Flavoprotein</keyword>
<feature type="binding site" evidence="7 8">
    <location>
        <position position="68"/>
    </location>
    <ligand>
        <name>substrate</name>
    </ligand>
</feature>
<dbReference type="PANTHER" id="PTHR10851:SF0">
    <property type="entry name" value="PYRIDOXINE-5'-PHOSPHATE OXIDASE"/>
    <property type="match status" value="1"/>
</dbReference>
<evidence type="ECO:0000256" key="5">
    <source>
        <dbReference type="ARBA" id="ARBA00023002"/>
    </source>
</evidence>
<feature type="domain" description="Pyridoxamine 5'-phosphate oxidase N-terminal" evidence="10">
    <location>
        <begin position="43"/>
        <end position="159"/>
    </location>
</feature>
<dbReference type="Pfam" id="PF01243">
    <property type="entry name" value="PNPOx_N"/>
    <property type="match status" value="1"/>
</dbReference>
<evidence type="ECO:0000313" key="12">
    <source>
        <dbReference type="EMBL" id="MCP9200715.1"/>
    </source>
</evidence>
<dbReference type="InterPro" id="IPR019740">
    <property type="entry name" value="Pyridox_Oxase_CS"/>
</dbReference>
<evidence type="ECO:0000256" key="9">
    <source>
        <dbReference type="PIRSR" id="PIRSR000190-2"/>
    </source>
</evidence>
<dbReference type="PROSITE" id="PS01064">
    <property type="entry name" value="PYRIDOX_OXIDASE"/>
    <property type="match status" value="1"/>
</dbReference>
<proteinExistence type="inferred from homology"/>
<comment type="pathway">
    <text evidence="7">Cofactor metabolism; pyridoxal 5'-phosphate salvage; pyridoxal 5'-phosphate from pyridoxamine 5'-phosphate: step 1/1.</text>
</comment>
<comment type="function">
    <text evidence="7">Catalyzes the oxidation of either pyridoxine 5'-phosphate (PNP) or pyridoxamine 5'-phosphate (PMP) into pyridoxal 5'-phosphate (PLP).</text>
</comment>
<comment type="cofactor">
    <cofactor evidence="7 9">
        <name>FMN</name>
        <dbReference type="ChEBI" id="CHEBI:58210"/>
    </cofactor>
    <text evidence="7 9">Binds 1 FMN per subunit.</text>
</comment>
<feature type="binding site" evidence="7 8">
    <location>
        <position position="133"/>
    </location>
    <ligand>
        <name>substrate</name>
    </ligand>
</feature>
<feature type="binding site" evidence="7">
    <location>
        <begin position="78"/>
        <end position="79"/>
    </location>
    <ligand>
        <name>FMN</name>
        <dbReference type="ChEBI" id="CHEBI:58210"/>
    </ligand>
</feature>
<gene>
    <name evidence="7 12" type="primary">pdxH</name>
    <name evidence="12" type="ORF">MKO06_12410</name>
</gene>
<dbReference type="PIRSF" id="PIRSF000190">
    <property type="entry name" value="Pyd_amn-ph_oxd"/>
    <property type="match status" value="1"/>
</dbReference>
<dbReference type="NCBIfam" id="NF004231">
    <property type="entry name" value="PRK05679.1"/>
    <property type="match status" value="1"/>
</dbReference>
<dbReference type="Proteomes" id="UP001155280">
    <property type="component" value="Unassembled WGS sequence"/>
</dbReference>
<feature type="binding site" evidence="7 9">
    <location>
        <position position="107"/>
    </location>
    <ligand>
        <name>FMN</name>
        <dbReference type="ChEBI" id="CHEBI:58210"/>
    </ligand>
</feature>
<feature type="binding site" evidence="7 8">
    <location>
        <position position="129"/>
    </location>
    <ligand>
        <name>substrate</name>
    </ligand>
</feature>
<feature type="binding site" evidence="7 9">
    <location>
        <position position="187"/>
    </location>
    <ligand>
        <name>FMN</name>
        <dbReference type="ChEBI" id="CHEBI:58210"/>
    </ligand>
</feature>
<dbReference type="PANTHER" id="PTHR10851">
    <property type="entry name" value="PYRIDOXINE-5-PHOSPHATE OXIDASE"/>
    <property type="match status" value="1"/>
</dbReference>
<evidence type="ECO:0000259" key="11">
    <source>
        <dbReference type="Pfam" id="PF10590"/>
    </source>
</evidence>
<dbReference type="FunFam" id="2.30.110.10:FF:000020">
    <property type="entry name" value="PNPO isoform 11"/>
    <property type="match status" value="1"/>
</dbReference>
<dbReference type="SUPFAM" id="SSF50475">
    <property type="entry name" value="FMN-binding split barrel"/>
    <property type="match status" value="1"/>
</dbReference>
<dbReference type="Gene3D" id="2.30.110.10">
    <property type="entry name" value="Electron Transport, Fmn-binding Protein, Chain A"/>
    <property type="match status" value="1"/>
</dbReference>
<dbReference type="EC" id="1.4.3.5" evidence="7"/>
<feature type="binding site" evidence="7 8">
    <location>
        <position position="125"/>
    </location>
    <ligand>
        <name>substrate</name>
    </ligand>
</feature>
<evidence type="ECO:0000256" key="2">
    <source>
        <dbReference type="ARBA" id="ARBA00011738"/>
    </source>
</evidence>
<feature type="binding site" evidence="7 8">
    <location>
        <begin position="193"/>
        <end position="195"/>
    </location>
    <ligand>
        <name>substrate</name>
    </ligand>
</feature>
<evidence type="ECO:0000256" key="6">
    <source>
        <dbReference type="ARBA" id="ARBA00023096"/>
    </source>
</evidence>
<accession>A0A9X2KYL1</accession>
<keyword evidence="13" id="KW-1185">Reference proteome</keyword>
<dbReference type="HAMAP" id="MF_01629">
    <property type="entry name" value="PdxH"/>
    <property type="match status" value="1"/>
</dbReference>
<dbReference type="RefSeq" id="WP_241551472.1">
    <property type="nucleotide sequence ID" value="NZ_JANCNS010000002.1"/>
</dbReference>
<keyword evidence="5 7" id="KW-0560">Oxidoreductase</keyword>
<dbReference type="InterPro" id="IPR012349">
    <property type="entry name" value="Split_barrel_FMN-bd"/>
</dbReference>
<dbReference type="GO" id="GO:0004733">
    <property type="term" value="F:pyridoxamine phosphate oxidase activity"/>
    <property type="evidence" value="ECO:0007669"/>
    <property type="project" value="UniProtKB-UniRule"/>
</dbReference>
<dbReference type="GO" id="GO:0010181">
    <property type="term" value="F:FMN binding"/>
    <property type="evidence" value="ECO:0007669"/>
    <property type="project" value="UniProtKB-UniRule"/>
</dbReference>
<dbReference type="InterPro" id="IPR019576">
    <property type="entry name" value="Pyridoxamine_oxidase_dimer_C"/>
</dbReference>
<evidence type="ECO:0000256" key="4">
    <source>
        <dbReference type="ARBA" id="ARBA00022643"/>
    </source>
</evidence>
<organism evidence="12 13">
    <name type="scientific">Christiangramia oceanisediminis</name>
    <dbReference type="NCBI Taxonomy" id="2920386"/>
    <lineage>
        <taxon>Bacteria</taxon>
        <taxon>Pseudomonadati</taxon>
        <taxon>Bacteroidota</taxon>
        <taxon>Flavobacteriia</taxon>
        <taxon>Flavobacteriales</taxon>
        <taxon>Flavobacteriaceae</taxon>
        <taxon>Christiangramia</taxon>
    </lineage>
</organism>
<reference evidence="12" key="1">
    <citation type="submission" date="2022-07" db="EMBL/GenBank/DDBJ databases">
        <title>Gramela sediminis sp. nov., isolated from deep-sea sediment of the Indian Ocean.</title>
        <authorList>
            <person name="Shi H."/>
        </authorList>
    </citation>
    <scope>NUCLEOTIDE SEQUENCE</scope>
    <source>
        <strain evidence="12">GC03-9</strain>
    </source>
</reference>
<dbReference type="EMBL" id="JANCNS010000002">
    <property type="protein sequence ID" value="MCP9200715.1"/>
    <property type="molecule type" value="Genomic_DNA"/>
</dbReference>
<dbReference type="AlphaFoldDB" id="A0A9X2KYL1"/>
<name>A0A9X2KYL1_9FLAO</name>
<dbReference type="NCBIfam" id="TIGR00558">
    <property type="entry name" value="pdxH"/>
    <property type="match status" value="1"/>
</dbReference>
<feature type="binding site" evidence="7 9">
    <location>
        <begin position="63"/>
        <end position="68"/>
    </location>
    <ligand>
        <name>FMN</name>
        <dbReference type="ChEBI" id="CHEBI:58210"/>
    </ligand>
</feature>
<feature type="binding site" evidence="8">
    <location>
        <begin position="9"/>
        <end position="12"/>
    </location>
    <ligand>
        <name>substrate</name>
    </ligand>
</feature>
<feature type="binding site" evidence="7 9">
    <location>
        <position position="197"/>
    </location>
    <ligand>
        <name>FMN</name>
        <dbReference type="ChEBI" id="CHEBI:58210"/>
    </ligand>
</feature>
<keyword evidence="4 7" id="KW-0288">FMN</keyword>
<evidence type="ECO:0000256" key="7">
    <source>
        <dbReference type="HAMAP-Rule" id="MF_01629"/>
    </source>
</evidence>
<protein>
    <recommendedName>
        <fullName evidence="7">Pyridoxine/pyridoxamine 5'-phosphate oxidase</fullName>
        <ecNumber evidence="7">1.4.3.5</ecNumber>
    </recommendedName>
    <alternativeName>
        <fullName evidence="7">PNP/PMP oxidase</fullName>
        <shortName evidence="7">PNPOx</shortName>
    </alternativeName>
    <alternativeName>
        <fullName evidence="7">Pyridoxal 5'-phosphate synthase</fullName>
    </alternativeName>
</protein>
<dbReference type="InterPro" id="IPR011576">
    <property type="entry name" value="Pyridox_Oxase_N"/>
</dbReference>
<sequence length="214" mass="24655">MQKDLKHYRKSYEKGELTEADLPANPFILFQSWFDMADENDHIDEANAMHLSTVGVNGMPKTRVVLLKSYSRDGFIFFSNYHSEKGIQLDENPQCCLSFFWPALEKQVIIQGKVSKIAEAESTAYFKSRPKGSQLGAHASAQSSVIGSRAILENRLAKLEEEYKNLEIPKPTNWGGYIVKPINMEFWQGRRNRLHDRILYSKNNDNWKIERLAP</sequence>
<evidence type="ECO:0000256" key="3">
    <source>
        <dbReference type="ARBA" id="ARBA00022630"/>
    </source>
</evidence>
<feature type="binding site" evidence="7 9">
    <location>
        <position position="85"/>
    </location>
    <ligand>
        <name>FMN</name>
        <dbReference type="ChEBI" id="CHEBI:58210"/>
    </ligand>
</feature>
<keyword evidence="6 7" id="KW-0664">Pyridoxine biosynthesis</keyword>
<evidence type="ECO:0000313" key="13">
    <source>
        <dbReference type="Proteomes" id="UP001155280"/>
    </source>
</evidence>
<evidence type="ECO:0000259" key="10">
    <source>
        <dbReference type="Pfam" id="PF01243"/>
    </source>
</evidence>
<comment type="catalytic activity">
    <reaction evidence="7">
        <text>pyridoxine 5'-phosphate + O2 = pyridoxal 5'-phosphate + H2O2</text>
        <dbReference type="Rhea" id="RHEA:15149"/>
        <dbReference type="ChEBI" id="CHEBI:15379"/>
        <dbReference type="ChEBI" id="CHEBI:16240"/>
        <dbReference type="ChEBI" id="CHEBI:58589"/>
        <dbReference type="ChEBI" id="CHEBI:597326"/>
        <dbReference type="EC" id="1.4.3.5"/>
    </reaction>
</comment>
<feature type="binding site" evidence="7 9">
    <location>
        <begin position="142"/>
        <end position="143"/>
    </location>
    <ligand>
        <name>FMN</name>
        <dbReference type="ChEBI" id="CHEBI:58210"/>
    </ligand>
</feature>
<evidence type="ECO:0000256" key="8">
    <source>
        <dbReference type="PIRSR" id="PIRSR000190-1"/>
    </source>
</evidence>
<comment type="catalytic activity">
    <reaction evidence="7">
        <text>pyridoxamine 5'-phosphate + O2 + H2O = pyridoxal 5'-phosphate + H2O2 + NH4(+)</text>
        <dbReference type="Rhea" id="RHEA:15817"/>
        <dbReference type="ChEBI" id="CHEBI:15377"/>
        <dbReference type="ChEBI" id="CHEBI:15379"/>
        <dbReference type="ChEBI" id="CHEBI:16240"/>
        <dbReference type="ChEBI" id="CHEBI:28938"/>
        <dbReference type="ChEBI" id="CHEBI:58451"/>
        <dbReference type="ChEBI" id="CHEBI:597326"/>
        <dbReference type="EC" id="1.4.3.5"/>
    </reaction>
</comment>
<comment type="subunit">
    <text evidence="2 7">Homodimer.</text>
</comment>
<dbReference type="InterPro" id="IPR000659">
    <property type="entry name" value="Pyridox_Oxase"/>
</dbReference>
<comment type="caution">
    <text evidence="7">Lacks conserved residue(s) required for the propagation of feature annotation.</text>
</comment>
<feature type="domain" description="Pyridoxine 5'-phosphate oxidase dimerisation C-terminal" evidence="11">
    <location>
        <begin position="174"/>
        <end position="214"/>
    </location>
</feature>